<dbReference type="EC" id="2.7.13.3" evidence="2"/>
<accession>A0A0K2SP28</accession>
<dbReference type="STRING" id="1555112.LIP_2918"/>
<evidence type="ECO:0000313" key="12">
    <source>
        <dbReference type="Proteomes" id="UP000065807"/>
    </source>
</evidence>
<evidence type="ECO:0000256" key="8">
    <source>
        <dbReference type="ARBA" id="ARBA00023012"/>
    </source>
</evidence>
<dbReference type="Pfam" id="PF00512">
    <property type="entry name" value="HisKA"/>
    <property type="match status" value="1"/>
</dbReference>
<dbReference type="Gene3D" id="3.30.565.10">
    <property type="entry name" value="Histidine kinase-like ATPase, C-terminal domain"/>
    <property type="match status" value="1"/>
</dbReference>
<dbReference type="PANTHER" id="PTHR43065">
    <property type="entry name" value="SENSOR HISTIDINE KINASE"/>
    <property type="match status" value="1"/>
</dbReference>
<dbReference type="KEGG" id="lpil:LIP_2918"/>
<dbReference type="GO" id="GO:0000155">
    <property type="term" value="F:phosphorelay sensor kinase activity"/>
    <property type="evidence" value="ECO:0007669"/>
    <property type="project" value="InterPro"/>
</dbReference>
<dbReference type="GO" id="GO:0005524">
    <property type="term" value="F:ATP binding"/>
    <property type="evidence" value="ECO:0007669"/>
    <property type="project" value="UniProtKB-KW"/>
</dbReference>
<dbReference type="RefSeq" id="WP_068139553.1">
    <property type="nucleotide sequence ID" value="NZ_AP014924.1"/>
</dbReference>
<dbReference type="SUPFAM" id="SSF55874">
    <property type="entry name" value="ATPase domain of HSP90 chaperone/DNA topoisomerase II/histidine kinase"/>
    <property type="match status" value="1"/>
</dbReference>
<dbReference type="EMBL" id="AP014924">
    <property type="protein sequence ID" value="BAS28747.1"/>
    <property type="molecule type" value="Genomic_DNA"/>
</dbReference>
<evidence type="ECO:0000256" key="7">
    <source>
        <dbReference type="ARBA" id="ARBA00022840"/>
    </source>
</evidence>
<evidence type="ECO:0000313" key="11">
    <source>
        <dbReference type="EMBL" id="BAS28747.1"/>
    </source>
</evidence>
<evidence type="ECO:0000256" key="3">
    <source>
        <dbReference type="ARBA" id="ARBA00022553"/>
    </source>
</evidence>
<dbReference type="InterPro" id="IPR005467">
    <property type="entry name" value="His_kinase_dom"/>
</dbReference>
<dbReference type="PANTHER" id="PTHR43065:SF10">
    <property type="entry name" value="PEROXIDE STRESS-ACTIVATED HISTIDINE KINASE MAK3"/>
    <property type="match status" value="1"/>
</dbReference>
<feature type="region of interest" description="Disordered" evidence="9">
    <location>
        <begin position="41"/>
        <end position="60"/>
    </location>
</feature>
<keyword evidence="12" id="KW-1185">Reference proteome</keyword>
<keyword evidence="7" id="KW-0067">ATP-binding</keyword>
<organism evidence="11 12">
    <name type="scientific">Limnochorda pilosa</name>
    <dbReference type="NCBI Taxonomy" id="1555112"/>
    <lineage>
        <taxon>Bacteria</taxon>
        <taxon>Bacillati</taxon>
        <taxon>Bacillota</taxon>
        <taxon>Limnochordia</taxon>
        <taxon>Limnochordales</taxon>
        <taxon>Limnochordaceae</taxon>
        <taxon>Limnochorda</taxon>
    </lineage>
</organism>
<dbReference type="Pfam" id="PF02518">
    <property type="entry name" value="HATPase_c"/>
    <property type="match status" value="1"/>
</dbReference>
<feature type="domain" description="Histidine kinase" evidence="10">
    <location>
        <begin position="229"/>
        <end position="435"/>
    </location>
</feature>
<dbReference type="InterPro" id="IPR003661">
    <property type="entry name" value="HisK_dim/P_dom"/>
</dbReference>
<dbReference type="Gene3D" id="1.10.287.130">
    <property type="match status" value="1"/>
</dbReference>
<dbReference type="SUPFAM" id="SSF47384">
    <property type="entry name" value="Homodimeric domain of signal transducing histidine kinase"/>
    <property type="match status" value="1"/>
</dbReference>
<evidence type="ECO:0000256" key="4">
    <source>
        <dbReference type="ARBA" id="ARBA00022679"/>
    </source>
</evidence>
<comment type="catalytic activity">
    <reaction evidence="1">
        <text>ATP + protein L-histidine = ADP + protein N-phospho-L-histidine.</text>
        <dbReference type="EC" id="2.7.13.3"/>
    </reaction>
</comment>
<proteinExistence type="predicted"/>
<dbReference type="CDD" id="cd00075">
    <property type="entry name" value="HATPase"/>
    <property type="match status" value="1"/>
</dbReference>
<evidence type="ECO:0000256" key="1">
    <source>
        <dbReference type="ARBA" id="ARBA00000085"/>
    </source>
</evidence>
<evidence type="ECO:0000256" key="6">
    <source>
        <dbReference type="ARBA" id="ARBA00022777"/>
    </source>
</evidence>
<evidence type="ECO:0000256" key="9">
    <source>
        <dbReference type="SAM" id="MobiDB-lite"/>
    </source>
</evidence>
<gene>
    <name evidence="11" type="ORF">LIP_2918</name>
</gene>
<dbReference type="OrthoDB" id="9815750at2"/>
<dbReference type="PROSITE" id="PS50109">
    <property type="entry name" value="HIS_KIN"/>
    <property type="match status" value="1"/>
</dbReference>
<dbReference type="PRINTS" id="PR00344">
    <property type="entry name" value="BCTRLSENSOR"/>
</dbReference>
<evidence type="ECO:0000259" key="10">
    <source>
        <dbReference type="PROSITE" id="PS50109"/>
    </source>
</evidence>
<keyword evidence="5" id="KW-0547">Nucleotide-binding</keyword>
<reference evidence="12" key="1">
    <citation type="submission" date="2015-07" db="EMBL/GenBank/DDBJ databases">
        <title>Complete genome sequence and phylogenetic analysis of Limnochorda pilosa.</title>
        <authorList>
            <person name="Watanabe M."/>
            <person name="Kojima H."/>
            <person name="Fukui M."/>
        </authorList>
    </citation>
    <scope>NUCLEOTIDE SEQUENCE [LARGE SCALE GENOMIC DNA]</scope>
    <source>
        <strain evidence="12">HC45</strain>
    </source>
</reference>
<name>A0A0K2SP28_LIMPI</name>
<dbReference type="InterPro" id="IPR036097">
    <property type="entry name" value="HisK_dim/P_sf"/>
</dbReference>
<keyword evidence="3" id="KW-0597">Phosphoprotein</keyword>
<dbReference type="InterPro" id="IPR036890">
    <property type="entry name" value="HATPase_C_sf"/>
</dbReference>
<keyword evidence="4" id="KW-0808">Transferase</keyword>
<protein>
    <recommendedName>
        <fullName evidence="2">histidine kinase</fullName>
        <ecNumber evidence="2">2.7.13.3</ecNumber>
    </recommendedName>
</protein>
<dbReference type="InterPro" id="IPR003594">
    <property type="entry name" value="HATPase_dom"/>
</dbReference>
<keyword evidence="6 11" id="KW-0418">Kinase</keyword>
<dbReference type="InterPro" id="IPR004358">
    <property type="entry name" value="Sig_transdc_His_kin-like_C"/>
</dbReference>
<dbReference type="SMART" id="SM00388">
    <property type="entry name" value="HisKA"/>
    <property type="match status" value="1"/>
</dbReference>
<evidence type="ECO:0000256" key="5">
    <source>
        <dbReference type="ARBA" id="ARBA00022741"/>
    </source>
</evidence>
<reference evidence="12" key="2">
    <citation type="journal article" date="2016" name="Int. J. Syst. Evol. Microbiol.">
        <title>Complete genome sequence and cell structure of Limnochorda pilosa, a Gram-negative spore-former within the phylum Firmicutes.</title>
        <authorList>
            <person name="Watanabe M."/>
            <person name="Kojima H."/>
            <person name="Fukui M."/>
        </authorList>
    </citation>
    <scope>NUCLEOTIDE SEQUENCE [LARGE SCALE GENOMIC DNA]</scope>
    <source>
        <strain evidence="12">HC45</strain>
    </source>
</reference>
<dbReference type="SMART" id="SM00387">
    <property type="entry name" value="HATPase_c"/>
    <property type="match status" value="1"/>
</dbReference>
<evidence type="ECO:0000256" key="2">
    <source>
        <dbReference type="ARBA" id="ARBA00012438"/>
    </source>
</evidence>
<sequence length="443" mass="47991">MAEGIWERYTGAEAAEAPFTERMLALFRQTLDVPTVAVESVSDAGSESERRLLTAPADEPDDGWKTVQTRALLPTLQRELRDMLLFLQLPAAWAAVSRAEPPFVTVEPPCPQPHGPPLPHPHAVERLLGPLFRWPGTDEVTELALPAPGRTGSPATLFWWVGGFAAGDPDPHSPGLLYLHLVASVAGPPPEDLRQIFARCLQRLGEIILGWTRVRQLQHQAHLGQLLSVVAHEVRNPLATVRASLQLGRAEASPSLRPLVDQAIREVDQTVQFMELLLRAARPQAAAPESLDLDRLVEETLQVYAGACRAQQVETRLLCPTDLPRVVASAVLLRQALGNLLRNAIEAMPRGGKLTVSLRRRGSEQVEIAVTDSGPGLSEEAQRRLFEPFYTSKPGGSGLGLAVVKHIALAHGGDVSVQSRPGEGATFTLTLPLAQGGRSLRMG</sequence>
<dbReference type="CDD" id="cd00082">
    <property type="entry name" value="HisKA"/>
    <property type="match status" value="1"/>
</dbReference>
<keyword evidence="8" id="KW-0902">Two-component regulatory system</keyword>
<dbReference type="AlphaFoldDB" id="A0A0K2SP28"/>
<dbReference type="Proteomes" id="UP000065807">
    <property type="component" value="Chromosome"/>
</dbReference>